<comment type="catalytic activity">
    <reaction evidence="1">
        <text>Digestion of native collagen in the triple helical region at Xaa-|-Gly bonds. With synthetic peptides, a preference is shown for Gly at P3 and P1', Pro and Ala at P2 and P2', and hydroxyproline, Ala or Arg at P3'.</text>
        <dbReference type="EC" id="3.4.24.3"/>
    </reaction>
</comment>
<dbReference type="GO" id="GO:0008270">
    <property type="term" value="F:zinc ion binding"/>
    <property type="evidence" value="ECO:0007669"/>
    <property type="project" value="InterPro"/>
</dbReference>
<name>A0A7W3WPU2_9ACTN</name>
<feature type="domain" description="Peptidase M9 collagenase N-terminal" evidence="15">
    <location>
        <begin position="122"/>
        <end position="249"/>
    </location>
</feature>
<evidence type="ECO:0000259" key="15">
    <source>
        <dbReference type="Pfam" id="PF08453"/>
    </source>
</evidence>
<dbReference type="InterPro" id="IPR002169">
    <property type="entry name" value="Peptidase_M9A/M9B"/>
</dbReference>
<evidence type="ECO:0000256" key="7">
    <source>
        <dbReference type="ARBA" id="ARBA00022723"/>
    </source>
</evidence>
<dbReference type="PANTHER" id="PTHR13062:SF9">
    <property type="entry name" value="MICROBIAL COLLAGENASE"/>
    <property type="match status" value="1"/>
</dbReference>
<comment type="caution">
    <text evidence="16">The sequence shown here is derived from an EMBL/GenBank/DDBJ whole genome shotgun (WGS) entry which is preliminary data.</text>
</comment>
<feature type="compositionally biased region" description="Basic and acidic residues" evidence="14">
    <location>
        <begin position="34"/>
        <end position="47"/>
    </location>
</feature>
<evidence type="ECO:0000256" key="5">
    <source>
        <dbReference type="ARBA" id="ARBA00022525"/>
    </source>
</evidence>
<evidence type="ECO:0000256" key="11">
    <source>
        <dbReference type="ARBA" id="ARBA00023049"/>
    </source>
</evidence>
<keyword evidence="10" id="KW-0862">Zinc</keyword>
<evidence type="ECO:0000313" key="17">
    <source>
        <dbReference type="Proteomes" id="UP000525686"/>
    </source>
</evidence>
<evidence type="ECO:0000256" key="8">
    <source>
        <dbReference type="ARBA" id="ARBA00022729"/>
    </source>
</evidence>
<keyword evidence="12" id="KW-0865">Zymogen</keyword>
<dbReference type="InterPro" id="IPR013661">
    <property type="entry name" value="Peptidase_M9_N_dom"/>
</dbReference>
<dbReference type="Gene3D" id="3.40.30.160">
    <property type="entry name" value="Collagenase ColT, N-terminal domain"/>
    <property type="match status" value="1"/>
</dbReference>
<dbReference type="GO" id="GO:0004222">
    <property type="term" value="F:metalloendopeptidase activity"/>
    <property type="evidence" value="ECO:0007669"/>
    <property type="project" value="InterPro"/>
</dbReference>
<proteinExistence type="predicted"/>
<feature type="region of interest" description="Disordered" evidence="14">
    <location>
        <begin position="1"/>
        <end position="96"/>
    </location>
</feature>
<evidence type="ECO:0000256" key="2">
    <source>
        <dbReference type="ARBA" id="ARBA00001947"/>
    </source>
</evidence>
<evidence type="ECO:0000256" key="14">
    <source>
        <dbReference type="SAM" id="MobiDB-lite"/>
    </source>
</evidence>
<evidence type="ECO:0000256" key="3">
    <source>
        <dbReference type="ARBA" id="ARBA00004613"/>
    </source>
</evidence>
<protein>
    <recommendedName>
        <fullName evidence="4">microbial collagenase</fullName>
        <ecNumber evidence="4">3.4.24.3</ecNumber>
    </recommendedName>
</protein>
<comment type="cofactor">
    <cofactor evidence="2">
        <name>Zn(2+)</name>
        <dbReference type="ChEBI" id="CHEBI:29105"/>
    </cofactor>
</comment>
<feature type="active site" evidence="13">
    <location>
        <position position="501"/>
    </location>
</feature>
<dbReference type="GO" id="GO:0006508">
    <property type="term" value="P:proteolysis"/>
    <property type="evidence" value="ECO:0007669"/>
    <property type="project" value="UniProtKB-KW"/>
</dbReference>
<evidence type="ECO:0000256" key="9">
    <source>
        <dbReference type="ARBA" id="ARBA00022801"/>
    </source>
</evidence>
<evidence type="ECO:0000256" key="4">
    <source>
        <dbReference type="ARBA" id="ARBA00012653"/>
    </source>
</evidence>
<evidence type="ECO:0000256" key="13">
    <source>
        <dbReference type="PIRSR" id="PIRSR602169-1"/>
    </source>
</evidence>
<evidence type="ECO:0000313" key="16">
    <source>
        <dbReference type="EMBL" id="MBB1256307.1"/>
    </source>
</evidence>
<organism evidence="16 17">
    <name type="scientific">Streptomyces alkaliterrae</name>
    <dbReference type="NCBI Taxonomy" id="2213162"/>
    <lineage>
        <taxon>Bacteria</taxon>
        <taxon>Bacillati</taxon>
        <taxon>Actinomycetota</taxon>
        <taxon>Actinomycetes</taxon>
        <taxon>Kitasatosporales</taxon>
        <taxon>Streptomycetaceae</taxon>
        <taxon>Streptomyces</taxon>
    </lineage>
</organism>
<feature type="compositionally biased region" description="Low complexity" evidence="14">
    <location>
        <begin position="72"/>
        <end position="87"/>
    </location>
</feature>
<dbReference type="AlphaFoldDB" id="A0A7W3WPU2"/>
<gene>
    <name evidence="16" type="ORF">H3146_23550</name>
</gene>
<dbReference type="EMBL" id="JABJWZ010000334">
    <property type="protein sequence ID" value="MBB1256307.1"/>
    <property type="molecule type" value="Genomic_DNA"/>
</dbReference>
<dbReference type="Pfam" id="PF08453">
    <property type="entry name" value="Peptidase_M9_N"/>
    <property type="match status" value="1"/>
</dbReference>
<evidence type="ECO:0000256" key="12">
    <source>
        <dbReference type="ARBA" id="ARBA00023145"/>
    </source>
</evidence>
<dbReference type="Gene3D" id="1.10.390.20">
    <property type="match status" value="1"/>
</dbReference>
<dbReference type="EC" id="3.4.24.3" evidence="4"/>
<evidence type="ECO:0000256" key="1">
    <source>
        <dbReference type="ARBA" id="ARBA00000424"/>
    </source>
</evidence>
<evidence type="ECO:0000256" key="6">
    <source>
        <dbReference type="ARBA" id="ARBA00022670"/>
    </source>
</evidence>
<evidence type="ECO:0000256" key="10">
    <source>
        <dbReference type="ARBA" id="ARBA00022833"/>
    </source>
</evidence>
<dbReference type="Proteomes" id="UP000525686">
    <property type="component" value="Unassembled WGS sequence"/>
</dbReference>
<accession>A0A7W3WPU2</accession>
<keyword evidence="5" id="KW-0964">Secreted</keyword>
<keyword evidence="7" id="KW-0479">Metal-binding</keyword>
<dbReference type="PRINTS" id="PR00931">
    <property type="entry name" value="MICOLLPTASE"/>
</dbReference>
<comment type="subcellular location">
    <subcellularLocation>
        <location evidence="3">Secreted</location>
    </subcellularLocation>
</comment>
<dbReference type="RefSeq" id="WP_181355391.1">
    <property type="nucleotide sequence ID" value="NZ_JABJWZ010000334.1"/>
</dbReference>
<sequence length="771" mass="84291">MVAILASSAQLGQATAAPAAPPAQPRATAPTTPVDDRHPHDEVDRLAKAPAPGSHATSAPGEGPEGRVPGLPDAAADNAAPPVATANKPATTEAGVPCTLDGVTGLSPTGLADFLTDEAVTADGCLSTLIWNWDARLAPIMSAGHIQAVARRATTLAPGHDGRNGSGLLELFTYLHAVAYHEFSRDEVDLSDRPTSRAVRRAVTALGDAPRTFDATATNAQTLREALYTASAPGLRHHQLDLITRVLATMGPNRPATHKDPDWAGAALAALVVSYLGMYEGNNDTAFRQAVAAAPWYRAAFRAFGDHTHLKGTANAWVVRDAVSEYGRFGLIPHLKTEIVGGLGDLLDRTTRNFGHGSPPWAKVASWLNEYDACKPHGVCRDDIERRIFPHTYTYDEGTIRVRTALDRATVDQLYYAGKQVKAQFHRVLGSREPLADDPNTTLTTVLYASRADYEAYHPLLTGMGTDNGGIYIERTATFYTYQRRVPEDSRLTLEELYRHEYTHYLNGRWAVPGFFGEGPWYKNDRTTAMDEGTAEFFAGATRDDGVAVRKSLVQGIINDTREGRPRMTVRDILHATYSGDGFRFYSYAGTLFEYLWTERPALIREMYTHLRADAPADYDAWRSRLSGDAALQTAYNRFLDRQIAVVDELFVPNTRYTPLDRLTHSTADSVRTALVSATGLDPACTADADQERPRFTCTGRITARLSDADSPDKVFKDMSETVDYFILRRAGRSAESTNLADMNCDFGPVQIWSDGRGGTSDYSCEGPLRP</sequence>
<keyword evidence="11" id="KW-0482">Metalloprotease</keyword>
<dbReference type="Pfam" id="PF01752">
    <property type="entry name" value="Peptidase_M9"/>
    <property type="match status" value="1"/>
</dbReference>
<keyword evidence="8" id="KW-0732">Signal</keyword>
<keyword evidence="6" id="KW-0645">Protease</keyword>
<dbReference type="PANTHER" id="PTHR13062">
    <property type="entry name" value="COLLAGENASE"/>
    <property type="match status" value="1"/>
</dbReference>
<dbReference type="GO" id="GO:0005576">
    <property type="term" value="C:extracellular region"/>
    <property type="evidence" value="ECO:0007669"/>
    <property type="project" value="UniProtKB-SubCell"/>
</dbReference>
<reference evidence="17" key="1">
    <citation type="submission" date="2020-05" db="EMBL/GenBank/DDBJ databases">
        <title>Classification of alakaliphilic streptomycetes isolated from an alkaline soil next to Lonar Crater, India and a proposal for the recognition of Streptomyces alkaliterrae sp. nov.</title>
        <authorList>
            <person name="Golinska P."/>
        </authorList>
    </citation>
    <scope>NUCLEOTIDE SEQUENCE [LARGE SCALE GENOMIC DNA]</scope>
    <source>
        <strain evidence="17">OF3</strain>
    </source>
</reference>
<keyword evidence="9" id="KW-0378">Hydrolase</keyword>